<evidence type="ECO:0000313" key="10">
    <source>
        <dbReference type="EMBL" id="MFD0950373.1"/>
    </source>
</evidence>
<dbReference type="CDD" id="cd07422">
    <property type="entry name" value="MPP_ApaH"/>
    <property type="match status" value="1"/>
</dbReference>
<dbReference type="NCBIfam" id="TIGR00668">
    <property type="entry name" value="apaH"/>
    <property type="match status" value="1"/>
</dbReference>
<keyword evidence="11" id="KW-1185">Reference proteome</keyword>
<gene>
    <name evidence="10" type="ORF">ACFQ0F_08235</name>
</gene>
<dbReference type="InterPro" id="IPR004617">
    <property type="entry name" value="ApaH"/>
</dbReference>
<comment type="function">
    <text evidence="1">Hydrolyzes diadenosine 5',5'''-P1,P4-tetraphosphate to yield ADP.</text>
</comment>
<proteinExistence type="inferred from homology"/>
<dbReference type="Pfam" id="PF00149">
    <property type="entry name" value="Metallophos"/>
    <property type="match status" value="1"/>
</dbReference>
<evidence type="ECO:0000256" key="5">
    <source>
        <dbReference type="ARBA" id="ARBA00031248"/>
    </source>
</evidence>
<evidence type="ECO:0000256" key="4">
    <source>
        <dbReference type="ARBA" id="ARBA00022801"/>
    </source>
</evidence>
<evidence type="ECO:0000313" key="11">
    <source>
        <dbReference type="Proteomes" id="UP001597044"/>
    </source>
</evidence>
<dbReference type="RefSeq" id="WP_379071024.1">
    <property type="nucleotide sequence ID" value="NZ_JBHTIT010000001.1"/>
</dbReference>
<feature type="domain" description="Calcineurin-like phosphoesterase" evidence="9">
    <location>
        <begin position="4"/>
        <end position="226"/>
    </location>
</feature>
<name>A0ABW3HHW8_9GAMM</name>
<protein>
    <recommendedName>
        <fullName evidence="3">bis(5'-nucleosyl)-tetraphosphatase (symmetrical)</fullName>
        <ecNumber evidence="3">3.6.1.41</ecNumber>
    </recommendedName>
    <alternativeName>
        <fullName evidence="6">Ap4A hydrolase</fullName>
    </alternativeName>
    <alternativeName>
        <fullName evidence="5">Diadenosine 5',5'''-P1,P4-tetraphosphate pyrophosphohydrolase</fullName>
    </alternativeName>
    <alternativeName>
        <fullName evidence="7">Diadenosine tetraphosphatase</fullName>
    </alternativeName>
</protein>
<evidence type="ECO:0000256" key="2">
    <source>
        <dbReference type="ARBA" id="ARBA00005419"/>
    </source>
</evidence>
<evidence type="ECO:0000256" key="1">
    <source>
        <dbReference type="ARBA" id="ARBA00003413"/>
    </source>
</evidence>
<comment type="similarity">
    <text evidence="2">Belongs to the Ap4A hydrolase family.</text>
</comment>
<dbReference type="InterPro" id="IPR004843">
    <property type="entry name" value="Calcineurin-like_PHP"/>
</dbReference>
<evidence type="ECO:0000256" key="7">
    <source>
        <dbReference type="ARBA" id="ARBA00033210"/>
    </source>
</evidence>
<dbReference type="Proteomes" id="UP001597044">
    <property type="component" value="Unassembled WGS sequence"/>
</dbReference>
<evidence type="ECO:0000256" key="8">
    <source>
        <dbReference type="ARBA" id="ARBA00049417"/>
    </source>
</evidence>
<evidence type="ECO:0000259" key="9">
    <source>
        <dbReference type="Pfam" id="PF00149"/>
    </source>
</evidence>
<dbReference type="GO" id="GO:0008803">
    <property type="term" value="F:bis(5'-nucleosyl)-tetraphosphatase (symmetrical) activity"/>
    <property type="evidence" value="ECO:0007669"/>
    <property type="project" value="UniProtKB-EC"/>
</dbReference>
<sequence>MRHFLIGDVQGCRAALEDLLVRIAFDPSTDHVFFAGDLVARGPDSLGTLRLIKNLGSAASTVLGNHDLHLLAAFHGHARVKPKDLTQPILDAFDAAELMRWLQQQPLLITLPTGDVLTHAGLPPSWSFEQAQTLAFEVETILRSEHAAGFFAAMYGNEPSAWSDDLAGTDRLRVITNHFTRMRLIDADGQLNFQHKTGNSDLPEGFKAWFDWPALRPVAQRVFFGHWAALDSITHQTHAIALDSGCVWGKYLTAYCLETGERTTSTPGLT</sequence>
<comment type="catalytic activity">
    <reaction evidence="8">
        <text>P(1),P(4)-bis(5'-adenosyl) tetraphosphate + H2O = 2 ADP + 2 H(+)</text>
        <dbReference type="Rhea" id="RHEA:24252"/>
        <dbReference type="ChEBI" id="CHEBI:15377"/>
        <dbReference type="ChEBI" id="CHEBI:15378"/>
        <dbReference type="ChEBI" id="CHEBI:58141"/>
        <dbReference type="ChEBI" id="CHEBI:456216"/>
        <dbReference type="EC" id="3.6.1.41"/>
    </reaction>
</comment>
<comment type="caution">
    <text evidence="10">The sequence shown here is derived from an EMBL/GenBank/DDBJ whole genome shotgun (WGS) entry which is preliminary data.</text>
</comment>
<keyword evidence="4 10" id="KW-0378">Hydrolase</keyword>
<dbReference type="Gene3D" id="3.60.21.10">
    <property type="match status" value="1"/>
</dbReference>
<dbReference type="PANTHER" id="PTHR40942:SF4">
    <property type="entry name" value="CYTOCHROME C5"/>
    <property type="match status" value="1"/>
</dbReference>
<accession>A0ABW3HHW8</accession>
<dbReference type="SUPFAM" id="SSF56300">
    <property type="entry name" value="Metallo-dependent phosphatases"/>
    <property type="match status" value="1"/>
</dbReference>
<evidence type="ECO:0000256" key="6">
    <source>
        <dbReference type="ARBA" id="ARBA00032248"/>
    </source>
</evidence>
<dbReference type="EC" id="3.6.1.41" evidence="3"/>
<organism evidence="10 11">
    <name type="scientific">Paraperlucidibaca wandonensis</name>
    <dbReference type="NCBI Taxonomy" id="1268273"/>
    <lineage>
        <taxon>Bacteria</taxon>
        <taxon>Pseudomonadati</taxon>
        <taxon>Pseudomonadota</taxon>
        <taxon>Gammaproteobacteria</taxon>
        <taxon>Moraxellales</taxon>
        <taxon>Moraxellaceae</taxon>
        <taxon>Paraperlucidibaca</taxon>
    </lineage>
</organism>
<dbReference type="PANTHER" id="PTHR40942">
    <property type="match status" value="1"/>
</dbReference>
<dbReference type="InterPro" id="IPR029052">
    <property type="entry name" value="Metallo-depent_PP-like"/>
</dbReference>
<reference evidence="11" key="1">
    <citation type="journal article" date="2019" name="Int. J. Syst. Evol. Microbiol.">
        <title>The Global Catalogue of Microorganisms (GCM) 10K type strain sequencing project: providing services to taxonomists for standard genome sequencing and annotation.</title>
        <authorList>
            <consortium name="The Broad Institute Genomics Platform"/>
            <consortium name="The Broad Institute Genome Sequencing Center for Infectious Disease"/>
            <person name="Wu L."/>
            <person name="Ma J."/>
        </authorList>
    </citation>
    <scope>NUCLEOTIDE SEQUENCE [LARGE SCALE GENOMIC DNA]</scope>
    <source>
        <strain evidence="11">CCUG 63419</strain>
    </source>
</reference>
<dbReference type="PIRSF" id="PIRSF000903">
    <property type="entry name" value="B5n-ttraPtase_sm"/>
    <property type="match status" value="1"/>
</dbReference>
<dbReference type="EMBL" id="JBHTIT010000001">
    <property type="protein sequence ID" value="MFD0950373.1"/>
    <property type="molecule type" value="Genomic_DNA"/>
</dbReference>
<dbReference type="NCBIfam" id="NF001204">
    <property type="entry name" value="PRK00166.1"/>
    <property type="match status" value="1"/>
</dbReference>
<evidence type="ECO:0000256" key="3">
    <source>
        <dbReference type="ARBA" id="ARBA00012506"/>
    </source>
</evidence>